<dbReference type="HOGENOM" id="CLU_015303_5_2_1"/>
<keyword evidence="3" id="KW-1185">Reference proteome</keyword>
<reference evidence="2" key="3">
    <citation type="submission" date="2015-02" db="UniProtKB">
        <authorList>
            <consortium name="EnsemblProtists"/>
        </authorList>
    </citation>
    <scope>IDENTIFICATION</scope>
    <source>
        <strain evidence="2">DAOM BR144</strain>
    </source>
</reference>
<evidence type="ECO:0000256" key="1">
    <source>
        <dbReference type="SAM" id="MobiDB-lite"/>
    </source>
</evidence>
<dbReference type="InterPro" id="IPR052727">
    <property type="entry name" value="Rab4/Rab5_effector"/>
</dbReference>
<evidence type="ECO:0008006" key="4">
    <source>
        <dbReference type="Google" id="ProtNLM"/>
    </source>
</evidence>
<dbReference type="CDD" id="cd00065">
    <property type="entry name" value="FYVE_like_SF"/>
    <property type="match status" value="1"/>
</dbReference>
<dbReference type="Gene3D" id="3.30.530.20">
    <property type="match status" value="1"/>
</dbReference>
<name>K3WF79_GLOUD</name>
<accession>K3WF79</accession>
<dbReference type="InterPro" id="IPR023393">
    <property type="entry name" value="START-like_dom_sf"/>
</dbReference>
<sequence length="602" mass="67659">MVSRDSNLYPPFTPTVHEQVEYEKTAQRLLDSTVQHYQLFNFHYHREMNRKRWKPVKSREYMTVYKERNPLPMEQCDVGSDWKDPKLLVATGTIVGQLDEVMYGVVTPDAESMLLKASITKNRLVGGAVLTQIHGPTIREPFRFLGVKWFVMAPPTTLNGMIWARDAVFIESTGITTLPNGDRIGYQLMQSVDIPGYGELDPQHSIVRGRISSCSIFKQLGNGTVDVYVRGYVEAFGKVMDTVALKTVASGFLSSWNSVGCAQYKKLMWCIQHPLCRRSSSEYDDGPDYTASINGAGLTHNHRCCASCNKRFGTFSSAEMCILCKQWMCSKCRVVSKVRRVDNELRLDATDATICKACVEHVDELDTFKIATQEIRSGRFAPKRSPPMIKLWSFRGRRNSGDGRRDSSILLQADRNAGFSVDRSAATSSSEGVQLFDPTQLYNSSKSHDHSSDAEEHDDAAAIAAVASTTAAAHGSDYYFDHYPRRSRSPDLTPSEYEDEADDEYEHFAGKLNYVPRHFQTFGASTIDNDDVYSDDQITDLEPCVASPVPSPPSRNPPNVAEDFLKQLQTLRAATEQTYQMTLQTTSTHIQRQTSRKTVLYP</sequence>
<organism evidence="2 3">
    <name type="scientific">Globisporangium ultimum (strain ATCC 200006 / CBS 805.95 / DAOM BR144)</name>
    <name type="common">Pythium ultimum</name>
    <dbReference type="NCBI Taxonomy" id="431595"/>
    <lineage>
        <taxon>Eukaryota</taxon>
        <taxon>Sar</taxon>
        <taxon>Stramenopiles</taxon>
        <taxon>Oomycota</taxon>
        <taxon>Peronosporomycetes</taxon>
        <taxon>Pythiales</taxon>
        <taxon>Pythiaceae</taxon>
        <taxon>Globisporangium</taxon>
    </lineage>
</organism>
<dbReference type="PANTHER" id="PTHR13510">
    <property type="entry name" value="FYVE-FINGER-CONTAINING RAB5 EFFECTOR PROTEIN RABENOSYN-5-RELATED"/>
    <property type="match status" value="1"/>
</dbReference>
<evidence type="ECO:0000313" key="3">
    <source>
        <dbReference type="Proteomes" id="UP000019132"/>
    </source>
</evidence>
<dbReference type="EnsemblProtists" id="PYU1_T003620">
    <property type="protein sequence ID" value="PYU1_T003620"/>
    <property type="gene ID" value="PYU1_G003610"/>
</dbReference>
<reference evidence="3" key="1">
    <citation type="journal article" date="2010" name="Genome Biol.">
        <title>Genome sequence of the necrotrophic plant pathogen Pythium ultimum reveals original pathogenicity mechanisms and effector repertoire.</title>
        <authorList>
            <person name="Levesque C.A."/>
            <person name="Brouwer H."/>
            <person name="Cano L."/>
            <person name="Hamilton J.P."/>
            <person name="Holt C."/>
            <person name="Huitema E."/>
            <person name="Raffaele S."/>
            <person name="Robideau G.P."/>
            <person name="Thines M."/>
            <person name="Win J."/>
            <person name="Zerillo M.M."/>
            <person name="Beakes G.W."/>
            <person name="Boore J.L."/>
            <person name="Busam D."/>
            <person name="Dumas B."/>
            <person name="Ferriera S."/>
            <person name="Fuerstenberg S.I."/>
            <person name="Gachon C.M."/>
            <person name="Gaulin E."/>
            <person name="Govers F."/>
            <person name="Grenville-Briggs L."/>
            <person name="Horner N."/>
            <person name="Hostetler J."/>
            <person name="Jiang R.H."/>
            <person name="Johnson J."/>
            <person name="Krajaejun T."/>
            <person name="Lin H."/>
            <person name="Meijer H.J."/>
            <person name="Moore B."/>
            <person name="Morris P."/>
            <person name="Phuntmart V."/>
            <person name="Puiu D."/>
            <person name="Shetty J."/>
            <person name="Stajich J.E."/>
            <person name="Tripathy S."/>
            <person name="Wawra S."/>
            <person name="van West P."/>
            <person name="Whitty B.R."/>
            <person name="Coutinho P.M."/>
            <person name="Henrissat B."/>
            <person name="Martin F."/>
            <person name="Thomas P.D."/>
            <person name="Tyler B.M."/>
            <person name="De Vries R.P."/>
            <person name="Kamoun S."/>
            <person name="Yandell M."/>
            <person name="Tisserat N."/>
            <person name="Buell C.R."/>
        </authorList>
    </citation>
    <scope>NUCLEOTIDE SEQUENCE</scope>
    <source>
        <strain evidence="3">DAOM:BR144</strain>
    </source>
</reference>
<reference evidence="3" key="2">
    <citation type="submission" date="2010-04" db="EMBL/GenBank/DDBJ databases">
        <authorList>
            <person name="Buell R."/>
            <person name="Hamilton J."/>
            <person name="Hostetler J."/>
        </authorList>
    </citation>
    <scope>NUCLEOTIDE SEQUENCE [LARGE SCALE GENOMIC DNA]</scope>
    <source>
        <strain evidence="3">DAOM:BR144</strain>
    </source>
</reference>
<protein>
    <recommendedName>
        <fullName evidence="4">FYVE-type domain-containing protein</fullName>
    </recommendedName>
</protein>
<evidence type="ECO:0000313" key="2">
    <source>
        <dbReference type="EnsemblProtists" id="PYU1_T003620"/>
    </source>
</evidence>
<dbReference type="Proteomes" id="UP000019132">
    <property type="component" value="Unassembled WGS sequence"/>
</dbReference>
<dbReference type="AlphaFoldDB" id="K3WF79"/>
<dbReference type="eggNOG" id="ENOG502SKBN">
    <property type="taxonomic scope" value="Eukaryota"/>
</dbReference>
<dbReference type="InParanoid" id="K3WF79"/>
<dbReference type="SUPFAM" id="SSF57903">
    <property type="entry name" value="FYVE/PHD zinc finger"/>
    <property type="match status" value="1"/>
</dbReference>
<dbReference type="EMBL" id="GL376638">
    <property type="status" value="NOT_ANNOTATED_CDS"/>
    <property type="molecule type" value="Genomic_DNA"/>
</dbReference>
<dbReference type="PANTHER" id="PTHR13510:SF44">
    <property type="entry name" value="RABENOSYN-5"/>
    <property type="match status" value="1"/>
</dbReference>
<dbReference type="VEuPathDB" id="FungiDB:PYU1_G003610"/>
<feature type="region of interest" description="Disordered" evidence="1">
    <location>
        <begin position="480"/>
        <end position="501"/>
    </location>
</feature>
<dbReference type="InterPro" id="IPR011011">
    <property type="entry name" value="Znf_FYVE_PHD"/>
</dbReference>
<feature type="region of interest" description="Disordered" evidence="1">
    <location>
        <begin position="430"/>
        <end position="458"/>
    </location>
</feature>
<proteinExistence type="predicted"/>